<evidence type="ECO:0000313" key="3">
    <source>
        <dbReference type="EMBL" id="MFD0704467.1"/>
    </source>
</evidence>
<keyword evidence="4" id="KW-1185">Reference proteome</keyword>
<evidence type="ECO:0000313" key="4">
    <source>
        <dbReference type="Proteomes" id="UP001597036"/>
    </source>
</evidence>
<reference evidence="4" key="1">
    <citation type="journal article" date="2019" name="Int. J. Syst. Evol. Microbiol.">
        <title>The Global Catalogue of Microorganisms (GCM) 10K type strain sequencing project: providing services to taxonomists for standard genome sequencing and annotation.</title>
        <authorList>
            <consortium name="The Broad Institute Genomics Platform"/>
            <consortium name="The Broad Institute Genome Sequencing Center for Infectious Disease"/>
            <person name="Wu L."/>
            <person name="Ma J."/>
        </authorList>
    </citation>
    <scope>NUCLEOTIDE SEQUENCE [LARGE SCALE GENOMIC DNA]</scope>
    <source>
        <strain evidence="4">CCM 8604</strain>
    </source>
</reference>
<feature type="transmembrane region" description="Helical" evidence="2">
    <location>
        <begin position="30"/>
        <end position="51"/>
    </location>
</feature>
<dbReference type="RefSeq" id="WP_377937991.1">
    <property type="nucleotide sequence ID" value="NZ_JBHTHQ010000012.1"/>
</dbReference>
<dbReference type="EMBL" id="JBHTHQ010000012">
    <property type="protein sequence ID" value="MFD0704467.1"/>
    <property type="molecule type" value="Genomic_DNA"/>
</dbReference>
<evidence type="ECO:0000256" key="1">
    <source>
        <dbReference type="SAM" id="MobiDB-lite"/>
    </source>
</evidence>
<keyword evidence="2" id="KW-0812">Transmembrane</keyword>
<comment type="caution">
    <text evidence="3">The sequence shown here is derived from an EMBL/GenBank/DDBJ whole genome shotgun (WGS) entry which is preliminary data.</text>
</comment>
<accession>A0ABW2Y2K0</accession>
<name>A0ABW2Y2K0_9BIFI</name>
<protein>
    <submittedName>
        <fullName evidence="3">Uncharacterized protein</fullName>
    </submittedName>
</protein>
<keyword evidence="2" id="KW-1133">Transmembrane helix</keyword>
<keyword evidence="2" id="KW-0472">Membrane</keyword>
<sequence>MNDLKQTKSKNNDASAKEQKSKNFFKRHPVWSVILIVLVLAVTKSAMGPFITVQQQNNVVMKIVRYYNVKSVRFTRYSEPGLGSGRLLYIRLDENSSTDSSVSPEYVDDNFFNSSDGNVALSGVENYDKSHYVRKKALNNSELKDAMKKVKIYYLPFFHGWDL</sequence>
<gene>
    <name evidence="3" type="ORF">ACFQY8_01705</name>
</gene>
<feature type="region of interest" description="Disordered" evidence="1">
    <location>
        <begin position="1"/>
        <end position="20"/>
    </location>
</feature>
<evidence type="ECO:0000256" key="2">
    <source>
        <dbReference type="SAM" id="Phobius"/>
    </source>
</evidence>
<dbReference type="Proteomes" id="UP001597036">
    <property type="component" value="Unassembled WGS sequence"/>
</dbReference>
<organism evidence="3 4">
    <name type="scientific">Alloscardovia venturai</name>
    <dbReference type="NCBI Taxonomy" id="1769421"/>
    <lineage>
        <taxon>Bacteria</taxon>
        <taxon>Bacillati</taxon>
        <taxon>Actinomycetota</taxon>
        <taxon>Actinomycetes</taxon>
        <taxon>Bifidobacteriales</taxon>
        <taxon>Bifidobacteriaceae</taxon>
        <taxon>Alloscardovia</taxon>
    </lineage>
</organism>
<proteinExistence type="predicted"/>